<dbReference type="GO" id="GO:0009081">
    <property type="term" value="P:branched-chain amino acid metabolic process"/>
    <property type="evidence" value="ECO:0007669"/>
    <property type="project" value="InterPro"/>
</dbReference>
<dbReference type="GO" id="GO:0004084">
    <property type="term" value="F:branched-chain-amino-acid transaminase activity"/>
    <property type="evidence" value="ECO:0007669"/>
    <property type="project" value="InterPro"/>
</dbReference>
<evidence type="ECO:0000256" key="3">
    <source>
        <dbReference type="ARBA" id="ARBA00022576"/>
    </source>
</evidence>
<dbReference type="InterPro" id="IPR036038">
    <property type="entry name" value="Aminotransferase-like"/>
</dbReference>
<dbReference type="RefSeq" id="XP_033427395.1">
    <property type="nucleotide sequence ID" value="XM_033568589.1"/>
</dbReference>
<evidence type="ECO:0000313" key="7">
    <source>
        <dbReference type="Proteomes" id="UP000324241"/>
    </source>
</evidence>
<reference evidence="6 7" key="1">
    <citation type="submission" date="2019-08" db="EMBL/GenBank/DDBJ databases">
        <title>The genome sequence of a newly discovered highly antifungal drug resistant Aspergillus species, Aspergillus tanneri NIH 1004.</title>
        <authorList>
            <person name="Mounaud S."/>
            <person name="Singh I."/>
            <person name="Joardar V."/>
            <person name="Pakala S."/>
            <person name="Pakala S."/>
            <person name="Venepally P."/>
            <person name="Chung J.K."/>
            <person name="Losada L."/>
            <person name="Nierman W.C."/>
        </authorList>
    </citation>
    <scope>NUCLEOTIDE SEQUENCE [LARGE SCALE GENOMIC DNA]</scope>
    <source>
        <strain evidence="6 7">NIH1004</strain>
    </source>
</reference>
<dbReference type="Gene3D" id="3.20.10.10">
    <property type="entry name" value="D-amino Acid Aminotransferase, subunit A, domain 2"/>
    <property type="match status" value="1"/>
</dbReference>
<comment type="cofactor">
    <cofactor evidence="1">
        <name>pyridoxal 5'-phosphate</name>
        <dbReference type="ChEBI" id="CHEBI:597326"/>
    </cofactor>
</comment>
<dbReference type="VEuPathDB" id="FungiDB:EYZ11_009205"/>
<dbReference type="GeneID" id="54326619"/>
<dbReference type="Gene3D" id="3.30.470.10">
    <property type="match status" value="1"/>
</dbReference>
<accession>A0A5M9MRM8</accession>
<dbReference type="EMBL" id="QUQM01000003">
    <property type="protein sequence ID" value="KAA8648034.1"/>
    <property type="molecule type" value="Genomic_DNA"/>
</dbReference>
<protein>
    <submittedName>
        <fullName evidence="6">Uncharacterized protein</fullName>
    </submittedName>
</protein>
<evidence type="ECO:0000256" key="1">
    <source>
        <dbReference type="ARBA" id="ARBA00001933"/>
    </source>
</evidence>
<keyword evidence="3" id="KW-0032">Aminotransferase</keyword>
<dbReference type="InterPro" id="IPR005786">
    <property type="entry name" value="B_amino_transII"/>
</dbReference>
<dbReference type="Proteomes" id="UP000324241">
    <property type="component" value="Unassembled WGS sequence"/>
</dbReference>
<dbReference type="InterPro" id="IPR043132">
    <property type="entry name" value="BCAT-like_C"/>
</dbReference>
<dbReference type="SUPFAM" id="SSF56752">
    <property type="entry name" value="D-aminoacid aminotransferase-like PLP-dependent enzymes"/>
    <property type="match status" value="1"/>
</dbReference>
<evidence type="ECO:0000256" key="4">
    <source>
        <dbReference type="ARBA" id="ARBA00022679"/>
    </source>
</evidence>
<keyword evidence="4" id="KW-0808">Transferase</keyword>
<organism evidence="6 7">
    <name type="scientific">Aspergillus tanneri</name>
    <dbReference type="NCBI Taxonomy" id="1220188"/>
    <lineage>
        <taxon>Eukaryota</taxon>
        <taxon>Fungi</taxon>
        <taxon>Dikarya</taxon>
        <taxon>Ascomycota</taxon>
        <taxon>Pezizomycotina</taxon>
        <taxon>Eurotiomycetes</taxon>
        <taxon>Eurotiomycetidae</taxon>
        <taxon>Eurotiales</taxon>
        <taxon>Aspergillaceae</taxon>
        <taxon>Aspergillus</taxon>
        <taxon>Aspergillus subgen. Circumdati</taxon>
    </lineage>
</organism>
<sequence length="348" mass="38695">MAVLFTPEPIEGIDWNKLESSLMNASAHIETHYNTESCQWSVPALLVDADAQIQDPGPALNYDQQDFDGVKVYRNPNGEIHIFRPDFHATCFQQSCIAHSIDPMSQEHFIRCVELAVSRNAEYVPPHESEALLYIQPIRRANESHNMLGNRPSHSFIFCAHLIPESISNDSQPLTALVVDELDKATPRERSYHQAAVTGYDLALYFDSETHTVIKGFSSAAFIGIMGGGENKPVRVIGSDSCRDRQNVTRESCMAIAQSLGWITEKQRIHSAMLSEFSEVVAAGAREGLIPVKSVTRLHDSSRVQVTYGATDDGTASPAAMELCQRLKDIQKGKVPNEFGWCHKLRIL</sequence>
<name>A0A5M9MRM8_9EURO</name>
<evidence type="ECO:0000256" key="5">
    <source>
        <dbReference type="ARBA" id="ARBA00022898"/>
    </source>
</evidence>
<dbReference type="PANTHER" id="PTHR42825">
    <property type="entry name" value="AMINO ACID AMINOTRANSFERASE"/>
    <property type="match status" value="1"/>
</dbReference>
<comment type="similarity">
    <text evidence="2">Belongs to the class-IV pyridoxal-phosphate-dependent aminotransferase family.</text>
</comment>
<dbReference type="OrthoDB" id="409992at2759"/>
<dbReference type="PANTHER" id="PTHR42825:SF2">
    <property type="entry name" value="BRANCHED-CHAIN-AMINO-ACID AMINOTRANSFERASE 3, CHLOROPLASTIC-RELATED"/>
    <property type="match status" value="1"/>
</dbReference>
<dbReference type="InterPro" id="IPR043131">
    <property type="entry name" value="BCAT-like_N"/>
</dbReference>
<evidence type="ECO:0000256" key="2">
    <source>
        <dbReference type="ARBA" id="ARBA00009320"/>
    </source>
</evidence>
<dbReference type="AlphaFoldDB" id="A0A5M9MRM8"/>
<comment type="caution">
    <text evidence="6">The sequence shown here is derived from an EMBL/GenBank/DDBJ whole genome shotgun (WGS) entry which is preliminary data.</text>
</comment>
<evidence type="ECO:0000313" key="6">
    <source>
        <dbReference type="EMBL" id="KAA8648034.1"/>
    </source>
</evidence>
<proteinExistence type="inferred from homology"/>
<keyword evidence="5" id="KW-0663">Pyridoxal phosphate</keyword>
<gene>
    <name evidence="6" type="ORF">ATNIH1004_003917</name>
</gene>